<name>A0A378NS41_9FIRM</name>
<dbReference type="AlphaFoldDB" id="A0A378NS41"/>
<dbReference type="EMBL" id="UGPP01000001">
    <property type="protein sequence ID" value="STY71213.1"/>
    <property type="molecule type" value="Genomic_DNA"/>
</dbReference>
<dbReference type="NCBIfam" id="TIGR03655">
    <property type="entry name" value="anti_R_Lar"/>
    <property type="match status" value="1"/>
</dbReference>
<accession>A0A378NS41</accession>
<organism evidence="1 2">
    <name type="scientific">Megamonas hypermegale</name>
    <dbReference type="NCBI Taxonomy" id="158847"/>
    <lineage>
        <taxon>Bacteria</taxon>
        <taxon>Bacillati</taxon>
        <taxon>Bacillota</taxon>
        <taxon>Negativicutes</taxon>
        <taxon>Selenomonadales</taxon>
        <taxon>Selenomonadaceae</taxon>
        <taxon>Megamonas</taxon>
    </lineage>
</organism>
<dbReference type="RefSeq" id="WP_115151579.1">
    <property type="nucleotide sequence ID" value="NZ_UGPP01000001.1"/>
</dbReference>
<evidence type="ECO:0000313" key="2">
    <source>
        <dbReference type="Proteomes" id="UP000255234"/>
    </source>
</evidence>
<proteinExistence type="predicted"/>
<dbReference type="Proteomes" id="UP000255234">
    <property type="component" value="Unassembled WGS sequence"/>
</dbReference>
<gene>
    <name evidence="1" type="ORF">NCTC10571_01369</name>
</gene>
<dbReference type="InterPro" id="IPR019908">
    <property type="entry name" value="Toxin_RalR"/>
</dbReference>
<reference evidence="1 2" key="1">
    <citation type="submission" date="2018-06" db="EMBL/GenBank/DDBJ databases">
        <authorList>
            <consortium name="Pathogen Informatics"/>
            <person name="Doyle S."/>
        </authorList>
    </citation>
    <scope>NUCLEOTIDE SEQUENCE [LARGE SCALE GENOMIC DNA]</scope>
    <source>
        <strain evidence="1 2">NCTC10571</strain>
    </source>
</reference>
<evidence type="ECO:0000313" key="1">
    <source>
        <dbReference type="EMBL" id="STY71213.1"/>
    </source>
</evidence>
<protein>
    <submittedName>
        <fullName evidence="1">Restriction alleviation protein, Lar family</fullName>
    </submittedName>
</protein>
<dbReference type="Pfam" id="PF14354">
    <property type="entry name" value="Lar_restr_allev"/>
    <property type="match status" value="1"/>
</dbReference>
<sequence length="67" mass="7820">MSVLKKCPFCGNRAIIFPRDLIKEKNIINEMEESFNNVFYSIECEHCGASIVSISLKKVIDKWNRRI</sequence>